<reference evidence="2" key="1">
    <citation type="submission" date="2013-09" db="EMBL/GenBank/DDBJ databases">
        <title>Corchorus olitorius genome sequencing.</title>
        <authorList>
            <person name="Alam M."/>
            <person name="Haque M.S."/>
            <person name="Islam M.S."/>
            <person name="Emdad E.M."/>
            <person name="Islam M.M."/>
            <person name="Ahmed B."/>
            <person name="Halim A."/>
            <person name="Hossen Q.M.M."/>
            <person name="Hossain M.Z."/>
            <person name="Ahmed R."/>
            <person name="Khan M.M."/>
            <person name="Islam R."/>
            <person name="Rashid M.M."/>
            <person name="Khan S.A."/>
            <person name="Rahman M.S."/>
            <person name="Alam M."/>
            <person name="Yahiya A.S."/>
            <person name="Khan M.S."/>
            <person name="Azam M.S."/>
            <person name="Haque T."/>
            <person name="Lashkar M.Z.H."/>
            <person name="Akhand A.I."/>
            <person name="Morshed G."/>
            <person name="Roy S."/>
            <person name="Uddin K.S."/>
            <person name="Rabeya T."/>
            <person name="Hossain A.S."/>
            <person name="Chowdhury A."/>
            <person name="Snigdha A.R."/>
            <person name="Mortoza M.S."/>
            <person name="Matin S.A."/>
            <person name="Hoque S.M.E."/>
            <person name="Islam M.K."/>
            <person name="Roy D.K."/>
            <person name="Haider R."/>
            <person name="Moosa M.M."/>
            <person name="Elias S.M."/>
            <person name="Hasan A.M."/>
            <person name="Jahan S."/>
            <person name="Shafiuddin M."/>
            <person name="Mahmood N."/>
            <person name="Shommy N.S."/>
        </authorList>
    </citation>
    <scope>NUCLEOTIDE SEQUENCE [LARGE SCALE GENOMIC DNA]</scope>
    <source>
        <strain evidence="2">cv. O-4</strain>
    </source>
</reference>
<proteinExistence type="predicted"/>
<evidence type="ECO:0000313" key="1">
    <source>
        <dbReference type="EMBL" id="OMP07061.1"/>
    </source>
</evidence>
<comment type="caution">
    <text evidence="1">The sequence shown here is derived from an EMBL/GenBank/DDBJ whole genome shotgun (WGS) entry which is preliminary data.</text>
</comment>
<evidence type="ECO:0000313" key="2">
    <source>
        <dbReference type="Proteomes" id="UP000187203"/>
    </source>
</evidence>
<accession>A0A1R3KIZ9</accession>
<name>A0A1R3KIZ9_9ROSI</name>
<dbReference type="AlphaFoldDB" id="A0A1R3KIZ9"/>
<gene>
    <name evidence="1" type="ORF">COLO4_07667</name>
</gene>
<dbReference type="Proteomes" id="UP000187203">
    <property type="component" value="Unassembled WGS sequence"/>
</dbReference>
<dbReference type="EMBL" id="AWUE01013427">
    <property type="protein sequence ID" value="OMP07061.1"/>
    <property type="molecule type" value="Genomic_DNA"/>
</dbReference>
<sequence length="30" mass="3297">MAKVQFSNGFNTAEAIHNAKLYVARQNSVS</sequence>
<protein>
    <submittedName>
        <fullName evidence="1">Uncharacterized protein</fullName>
    </submittedName>
</protein>
<organism evidence="1 2">
    <name type="scientific">Corchorus olitorius</name>
    <dbReference type="NCBI Taxonomy" id="93759"/>
    <lineage>
        <taxon>Eukaryota</taxon>
        <taxon>Viridiplantae</taxon>
        <taxon>Streptophyta</taxon>
        <taxon>Embryophyta</taxon>
        <taxon>Tracheophyta</taxon>
        <taxon>Spermatophyta</taxon>
        <taxon>Magnoliopsida</taxon>
        <taxon>eudicotyledons</taxon>
        <taxon>Gunneridae</taxon>
        <taxon>Pentapetalae</taxon>
        <taxon>rosids</taxon>
        <taxon>malvids</taxon>
        <taxon>Malvales</taxon>
        <taxon>Malvaceae</taxon>
        <taxon>Grewioideae</taxon>
        <taxon>Apeibeae</taxon>
        <taxon>Corchorus</taxon>
    </lineage>
</organism>
<keyword evidence="2" id="KW-1185">Reference proteome</keyword>